<dbReference type="AlphaFoldDB" id="D8SSI3"/>
<evidence type="ECO:0000313" key="2">
    <source>
        <dbReference type="Proteomes" id="UP000001514"/>
    </source>
</evidence>
<gene>
    <name evidence="1" type="ORF">SELMODRAFT_425257</name>
</gene>
<dbReference type="Proteomes" id="UP000001514">
    <property type="component" value="Unassembled WGS sequence"/>
</dbReference>
<organism evidence="2">
    <name type="scientific">Selaginella moellendorffii</name>
    <name type="common">Spikemoss</name>
    <dbReference type="NCBI Taxonomy" id="88036"/>
    <lineage>
        <taxon>Eukaryota</taxon>
        <taxon>Viridiplantae</taxon>
        <taxon>Streptophyta</taxon>
        <taxon>Embryophyta</taxon>
        <taxon>Tracheophyta</taxon>
        <taxon>Lycopodiopsida</taxon>
        <taxon>Selaginellales</taxon>
        <taxon>Selaginellaceae</taxon>
        <taxon>Selaginella</taxon>
    </lineage>
</organism>
<dbReference type="InParanoid" id="D8SSI3"/>
<dbReference type="KEGG" id="smo:SELMODRAFT_425257"/>
<reference evidence="1 2" key="1">
    <citation type="journal article" date="2011" name="Science">
        <title>The Selaginella genome identifies genetic changes associated with the evolution of vascular plants.</title>
        <authorList>
            <person name="Banks J.A."/>
            <person name="Nishiyama T."/>
            <person name="Hasebe M."/>
            <person name="Bowman J.L."/>
            <person name="Gribskov M."/>
            <person name="dePamphilis C."/>
            <person name="Albert V.A."/>
            <person name="Aono N."/>
            <person name="Aoyama T."/>
            <person name="Ambrose B.A."/>
            <person name="Ashton N.W."/>
            <person name="Axtell M.J."/>
            <person name="Barker E."/>
            <person name="Barker M.S."/>
            <person name="Bennetzen J.L."/>
            <person name="Bonawitz N.D."/>
            <person name="Chapple C."/>
            <person name="Cheng C."/>
            <person name="Correa L.G."/>
            <person name="Dacre M."/>
            <person name="DeBarry J."/>
            <person name="Dreyer I."/>
            <person name="Elias M."/>
            <person name="Engstrom E.M."/>
            <person name="Estelle M."/>
            <person name="Feng L."/>
            <person name="Finet C."/>
            <person name="Floyd S.K."/>
            <person name="Frommer W.B."/>
            <person name="Fujita T."/>
            <person name="Gramzow L."/>
            <person name="Gutensohn M."/>
            <person name="Harholt J."/>
            <person name="Hattori M."/>
            <person name="Heyl A."/>
            <person name="Hirai T."/>
            <person name="Hiwatashi Y."/>
            <person name="Ishikawa M."/>
            <person name="Iwata M."/>
            <person name="Karol K.G."/>
            <person name="Koehler B."/>
            <person name="Kolukisaoglu U."/>
            <person name="Kubo M."/>
            <person name="Kurata T."/>
            <person name="Lalonde S."/>
            <person name="Li K."/>
            <person name="Li Y."/>
            <person name="Litt A."/>
            <person name="Lyons E."/>
            <person name="Manning G."/>
            <person name="Maruyama T."/>
            <person name="Michael T.P."/>
            <person name="Mikami K."/>
            <person name="Miyazaki S."/>
            <person name="Morinaga S."/>
            <person name="Murata T."/>
            <person name="Mueller-Roeber B."/>
            <person name="Nelson D.R."/>
            <person name="Obara M."/>
            <person name="Oguri Y."/>
            <person name="Olmstead R.G."/>
            <person name="Onodera N."/>
            <person name="Petersen B.L."/>
            <person name="Pils B."/>
            <person name="Prigge M."/>
            <person name="Rensing S.A."/>
            <person name="Riano-Pachon D.M."/>
            <person name="Roberts A.W."/>
            <person name="Sato Y."/>
            <person name="Scheller H.V."/>
            <person name="Schulz B."/>
            <person name="Schulz C."/>
            <person name="Shakirov E.V."/>
            <person name="Shibagaki N."/>
            <person name="Shinohara N."/>
            <person name="Shippen D.E."/>
            <person name="Soerensen I."/>
            <person name="Sotooka R."/>
            <person name="Sugimoto N."/>
            <person name="Sugita M."/>
            <person name="Sumikawa N."/>
            <person name="Tanurdzic M."/>
            <person name="Theissen G."/>
            <person name="Ulvskov P."/>
            <person name="Wakazuki S."/>
            <person name="Weng J.K."/>
            <person name="Willats W.W."/>
            <person name="Wipf D."/>
            <person name="Wolf P.G."/>
            <person name="Yang L."/>
            <person name="Zimmer A.D."/>
            <person name="Zhu Q."/>
            <person name="Mitros T."/>
            <person name="Hellsten U."/>
            <person name="Loque D."/>
            <person name="Otillar R."/>
            <person name="Salamov A."/>
            <person name="Schmutz J."/>
            <person name="Shapiro H."/>
            <person name="Lindquist E."/>
            <person name="Lucas S."/>
            <person name="Rokhsar D."/>
            <person name="Grigoriev I.V."/>
        </authorList>
    </citation>
    <scope>NUCLEOTIDE SEQUENCE [LARGE SCALE GENOMIC DNA]</scope>
</reference>
<sequence length="198" mass="20641">MKLSPLTVNPKPSLQIVASFTSSQQDTTSLAGRIQSMARGDSASFVLRGLLPKPEINFHAGMLAGVTLGTVSGDELLQGPSLTESTAASTWSVANATAFGQWIQSRGSISPVASGYVISGPTTALRAEVVHVSMEEEWPRTLQNGLVAHFGSSKARDRRCKGCVWVGMACVTTPVVAAVWAQESQGAAAASSCKSATF</sequence>
<accession>D8SSI3</accession>
<protein>
    <submittedName>
        <fullName evidence="1">Uncharacterized protein</fullName>
    </submittedName>
</protein>
<dbReference type="Gramene" id="EFJ12495">
    <property type="protein sequence ID" value="EFJ12495"/>
    <property type="gene ID" value="SELMODRAFT_425257"/>
</dbReference>
<evidence type="ECO:0000313" key="1">
    <source>
        <dbReference type="EMBL" id="EFJ12495.1"/>
    </source>
</evidence>
<name>D8SSI3_SELML</name>
<dbReference type="HOGENOM" id="CLU_1597295_0_0_1"/>
<dbReference type="EMBL" id="GL377638">
    <property type="protein sequence ID" value="EFJ12495.1"/>
    <property type="molecule type" value="Genomic_DNA"/>
</dbReference>
<proteinExistence type="predicted"/>
<keyword evidence="2" id="KW-1185">Reference proteome</keyword>